<organism evidence="1 2">
    <name type="scientific">Dendrobium thyrsiflorum</name>
    <name type="common">Pinecone-like raceme dendrobium</name>
    <name type="synonym">Orchid</name>
    <dbReference type="NCBI Taxonomy" id="117978"/>
    <lineage>
        <taxon>Eukaryota</taxon>
        <taxon>Viridiplantae</taxon>
        <taxon>Streptophyta</taxon>
        <taxon>Embryophyta</taxon>
        <taxon>Tracheophyta</taxon>
        <taxon>Spermatophyta</taxon>
        <taxon>Magnoliopsida</taxon>
        <taxon>Liliopsida</taxon>
        <taxon>Asparagales</taxon>
        <taxon>Orchidaceae</taxon>
        <taxon>Epidendroideae</taxon>
        <taxon>Malaxideae</taxon>
        <taxon>Dendrobiinae</taxon>
        <taxon>Dendrobium</taxon>
    </lineage>
</organism>
<dbReference type="EMBL" id="JANQDX010000019">
    <property type="protein sequence ID" value="KAL0904587.1"/>
    <property type="molecule type" value="Genomic_DNA"/>
</dbReference>
<proteinExistence type="predicted"/>
<name>A0ABD0TY87_DENTH</name>
<protein>
    <submittedName>
        <fullName evidence="1">Uncharacterized protein</fullName>
    </submittedName>
</protein>
<evidence type="ECO:0000313" key="2">
    <source>
        <dbReference type="Proteomes" id="UP001552299"/>
    </source>
</evidence>
<dbReference type="AlphaFoldDB" id="A0ABD0TY87"/>
<accession>A0ABD0TY87</accession>
<sequence length="318" mass="36445">MINIHIQYMQEFKIQTSASECLSFYKYALLIIQIDKCPNYLHISTLDGEKGKGDEGHISGFEKQFSAIHEKINKKFAIMEEIIKKLLEGQTKLTTSKVRASLTGQENGRNPNIGLMRVNQEVEILREVEMPSLEPLPRRINGVVRVLVVELQSFEEEEKEDVEKIEAPNMVQLLLQEYREVFQPVHGLFPPREHEHDITSRPKQCYAEWTIRAIGSEVIRDKDVEEAAIMGAQTQTKLKCNVARKHHYSSSYLCQIPEFNNSIPKLRNSSSSLRANFPSPPPFWIMNSTRQQSSASNASECRGWEGKRNEEKCCSFSA</sequence>
<keyword evidence="2" id="KW-1185">Reference proteome</keyword>
<comment type="caution">
    <text evidence="1">The sequence shown here is derived from an EMBL/GenBank/DDBJ whole genome shotgun (WGS) entry which is preliminary data.</text>
</comment>
<evidence type="ECO:0000313" key="1">
    <source>
        <dbReference type="EMBL" id="KAL0904587.1"/>
    </source>
</evidence>
<reference evidence="1 2" key="1">
    <citation type="journal article" date="2024" name="Plant Biotechnol. J.">
        <title>Dendrobium thyrsiflorum genome and its molecular insights into genes involved in important horticultural traits.</title>
        <authorList>
            <person name="Chen B."/>
            <person name="Wang J.Y."/>
            <person name="Zheng P.J."/>
            <person name="Li K.L."/>
            <person name="Liang Y.M."/>
            <person name="Chen X.F."/>
            <person name="Zhang C."/>
            <person name="Zhao X."/>
            <person name="He X."/>
            <person name="Zhang G.Q."/>
            <person name="Liu Z.J."/>
            <person name="Xu Q."/>
        </authorList>
    </citation>
    <scope>NUCLEOTIDE SEQUENCE [LARGE SCALE GENOMIC DNA]</scope>
    <source>
        <strain evidence="1">GZMU011</strain>
    </source>
</reference>
<dbReference type="Proteomes" id="UP001552299">
    <property type="component" value="Unassembled WGS sequence"/>
</dbReference>
<gene>
    <name evidence="1" type="ORF">M5K25_026714</name>
</gene>